<evidence type="ECO:0000313" key="1">
    <source>
        <dbReference type="EMBL" id="PKD27703.1"/>
    </source>
</evidence>
<dbReference type="EMBL" id="NNSR01000069">
    <property type="protein sequence ID" value="PKD27703.1"/>
    <property type="molecule type" value="Genomic_DNA"/>
</dbReference>
<evidence type="ECO:0000313" key="2">
    <source>
        <dbReference type="Proteomes" id="UP000233425"/>
    </source>
</evidence>
<keyword evidence="2" id="KW-1185">Reference proteome</keyword>
<organism evidence="1 2">
    <name type="scientific">Ruminococcus bromii</name>
    <dbReference type="NCBI Taxonomy" id="40518"/>
    <lineage>
        <taxon>Bacteria</taxon>
        <taxon>Bacillati</taxon>
        <taxon>Bacillota</taxon>
        <taxon>Clostridia</taxon>
        <taxon>Eubacteriales</taxon>
        <taxon>Oscillospiraceae</taxon>
        <taxon>Ruminococcus</taxon>
    </lineage>
</organism>
<sequence>MAFGVKVKNIKTKNTYSIESLYEAIKDKNFSAGVPSLTKHGMATVITFPALDSQNQVWIMKSGFGKETQKFSIQKSTQAGMDNVAKNAALDSITGGLFSVGGMISENTKKCEKLVDATAKELSEMNL</sequence>
<comment type="caution">
    <text evidence="1">The sequence shown here is derived from an EMBL/GenBank/DDBJ whole genome shotgun (WGS) entry which is preliminary data.</text>
</comment>
<dbReference type="AlphaFoldDB" id="A0A2N0UL39"/>
<dbReference type="RefSeq" id="WP_101029419.1">
    <property type="nucleotide sequence ID" value="NZ_CABMMZ010000069.1"/>
</dbReference>
<accession>A0A2N0UL39</accession>
<reference evidence="1" key="1">
    <citation type="journal article" date="2018" name="Environ. Microbiol.">
        <title>Sporulation capability and amylosome conservation among diverse human colonic and rumen isolates of the keystone starch-degrader Ruminococcus bromii.</title>
        <authorList>
            <person name="Mukhopadhya I."/>
            <person name="Morais S."/>
            <person name="Laverde-Gomez J."/>
            <person name="Sheridan P.O."/>
            <person name="Walker A.W."/>
            <person name="Kelly W."/>
            <person name="Klieve A.V."/>
            <person name="Ouwerkerk D."/>
            <person name="Duncan S.H."/>
            <person name="Louis P."/>
            <person name="Koropatkin N."/>
            <person name="Cockburn D."/>
            <person name="Kibler R."/>
            <person name="Cooper P.J."/>
            <person name="Sandoval C."/>
            <person name="Crost E."/>
            <person name="Juge N."/>
            <person name="Bayer E.A."/>
            <person name="Flint H.J."/>
        </authorList>
    </citation>
    <scope>NUCLEOTIDE SEQUENCE [LARGE SCALE GENOMIC DNA]</scope>
    <source>
        <strain evidence="1">ATCC 27255</strain>
    </source>
</reference>
<dbReference type="Proteomes" id="UP000233425">
    <property type="component" value="Unassembled WGS sequence"/>
</dbReference>
<proteinExistence type="predicted"/>
<protein>
    <submittedName>
        <fullName evidence="1">Uncharacterized protein</fullName>
    </submittedName>
</protein>
<gene>
    <name evidence="1" type="ORF">RBATCC27255_01467</name>
</gene>
<name>A0A2N0UL39_9FIRM</name>